<dbReference type="InterPro" id="IPR004805">
    <property type="entry name" value="DnaE2/DnaE/PolC"/>
</dbReference>
<name>A0A858U6I5_9MOLU</name>
<dbReference type="InterPro" id="IPR029460">
    <property type="entry name" value="DNAPol_HHH"/>
</dbReference>
<dbReference type="EC" id="2.7.7.7" evidence="11"/>
<evidence type="ECO:0000256" key="2">
    <source>
        <dbReference type="ARBA" id="ARBA00022490"/>
    </source>
</evidence>
<dbReference type="Gene3D" id="1.10.150.700">
    <property type="entry name" value="PolC, middle finger domain"/>
    <property type="match status" value="1"/>
</dbReference>
<evidence type="ECO:0000313" key="15">
    <source>
        <dbReference type="Proteomes" id="UP000501060"/>
    </source>
</evidence>
<dbReference type="GO" id="GO:0006261">
    <property type="term" value="P:DNA-templated DNA replication"/>
    <property type="evidence" value="ECO:0007669"/>
    <property type="project" value="UniProtKB-UniRule"/>
</dbReference>
<evidence type="ECO:0000259" key="12">
    <source>
        <dbReference type="SMART" id="SM00479"/>
    </source>
</evidence>
<keyword evidence="2 11" id="KW-0963">Cytoplasm</keyword>
<keyword evidence="3 11" id="KW-0808">Transferase</keyword>
<dbReference type="Pfam" id="PF00929">
    <property type="entry name" value="RNase_T"/>
    <property type="match status" value="1"/>
</dbReference>
<protein>
    <recommendedName>
        <fullName evidence="11">DNA polymerase III PolC-type</fullName>
        <shortName evidence="11">PolIII</shortName>
        <ecNumber evidence="11">2.7.7.7</ecNumber>
    </recommendedName>
</protein>
<dbReference type="PANTHER" id="PTHR32294:SF5">
    <property type="entry name" value="DNA POLYMERASE III POLC-TYPE"/>
    <property type="match status" value="1"/>
</dbReference>
<dbReference type="EMBL" id="CP051481">
    <property type="protein sequence ID" value="QJG66875.1"/>
    <property type="molecule type" value="Genomic_DNA"/>
</dbReference>
<dbReference type="InterPro" id="IPR040982">
    <property type="entry name" value="DNA_pol3_finger"/>
</dbReference>
<dbReference type="NCBIfam" id="TIGR01405">
    <property type="entry name" value="polC_Gram_pos"/>
    <property type="match status" value="1"/>
</dbReference>
<evidence type="ECO:0000256" key="6">
    <source>
        <dbReference type="ARBA" id="ARBA00022722"/>
    </source>
</evidence>
<dbReference type="GO" id="GO:0003887">
    <property type="term" value="F:DNA-directed DNA polymerase activity"/>
    <property type="evidence" value="ECO:0007669"/>
    <property type="project" value="UniProtKB-UniRule"/>
</dbReference>
<keyword evidence="8 11" id="KW-0269">Exonuclease</keyword>
<dbReference type="Pfam" id="PF07733">
    <property type="entry name" value="DNA_pol3_alpha"/>
    <property type="match status" value="1"/>
</dbReference>
<keyword evidence="9 11" id="KW-0239">DNA-directed DNA polymerase</keyword>
<keyword evidence="5 11" id="KW-0235">DNA replication</keyword>
<dbReference type="GO" id="GO:0008408">
    <property type="term" value="F:3'-5' exonuclease activity"/>
    <property type="evidence" value="ECO:0007669"/>
    <property type="project" value="UniProtKB-UniRule"/>
</dbReference>
<feature type="domain" description="Polymerase/histidinol phosphatase N-terminal" evidence="13">
    <location>
        <begin position="311"/>
        <end position="378"/>
    </location>
</feature>
<dbReference type="KEGG" id="mphe:HGG69_00850"/>
<dbReference type="PANTHER" id="PTHR32294">
    <property type="entry name" value="DNA POLYMERASE III SUBUNIT ALPHA"/>
    <property type="match status" value="1"/>
</dbReference>
<evidence type="ECO:0000256" key="11">
    <source>
        <dbReference type="HAMAP-Rule" id="MF_00356"/>
    </source>
</evidence>
<evidence type="ECO:0000256" key="10">
    <source>
        <dbReference type="ARBA" id="ARBA00049244"/>
    </source>
</evidence>
<dbReference type="InterPro" id="IPR012340">
    <property type="entry name" value="NA-bd_OB-fold"/>
</dbReference>
<feature type="domain" description="Exonuclease" evidence="12">
    <location>
        <begin position="396"/>
        <end position="565"/>
    </location>
</feature>
<evidence type="ECO:0000256" key="5">
    <source>
        <dbReference type="ARBA" id="ARBA00022705"/>
    </source>
</evidence>
<dbReference type="InterPro" id="IPR044923">
    <property type="entry name" value="PolC_middle_finger_sf"/>
</dbReference>
<organism evidence="14 15">
    <name type="scientific">Mycoplasma phocoenae</name>
    <dbReference type="NCBI Taxonomy" id="754517"/>
    <lineage>
        <taxon>Bacteria</taxon>
        <taxon>Bacillati</taxon>
        <taxon>Mycoplasmatota</taxon>
        <taxon>Mollicutes</taxon>
        <taxon>Mycoplasmataceae</taxon>
        <taxon>Mycoplasma</taxon>
    </lineage>
</organism>
<comment type="catalytic activity">
    <reaction evidence="10 11">
        <text>DNA(n) + a 2'-deoxyribonucleoside 5'-triphosphate = DNA(n+1) + diphosphate</text>
        <dbReference type="Rhea" id="RHEA:22508"/>
        <dbReference type="Rhea" id="RHEA-COMP:17339"/>
        <dbReference type="Rhea" id="RHEA-COMP:17340"/>
        <dbReference type="ChEBI" id="CHEBI:33019"/>
        <dbReference type="ChEBI" id="CHEBI:61560"/>
        <dbReference type="ChEBI" id="CHEBI:173112"/>
        <dbReference type="EC" id="2.7.7.7"/>
    </reaction>
</comment>
<comment type="function">
    <text evidence="1 11">Required for replicative DNA synthesis. This DNA polymerase also exhibits 3' to 5' exonuclease activity.</text>
</comment>
<evidence type="ECO:0000259" key="13">
    <source>
        <dbReference type="SMART" id="SM00481"/>
    </source>
</evidence>
<dbReference type="InterPro" id="IPR004013">
    <property type="entry name" value="PHP_dom"/>
</dbReference>
<keyword evidence="4 11" id="KW-0548">Nucleotidyltransferase</keyword>
<dbReference type="Gene3D" id="2.40.50.140">
    <property type="entry name" value="Nucleic acid-binding proteins"/>
    <property type="match status" value="1"/>
</dbReference>
<dbReference type="InterPro" id="IPR011708">
    <property type="entry name" value="DNA_pol3_alpha_NTPase_dom"/>
</dbReference>
<dbReference type="NCBIfam" id="NF001688">
    <property type="entry name" value="PRK00448.1"/>
    <property type="match status" value="1"/>
</dbReference>
<dbReference type="GO" id="GO:0005737">
    <property type="term" value="C:cytoplasm"/>
    <property type="evidence" value="ECO:0007669"/>
    <property type="project" value="UniProtKB-SubCell"/>
</dbReference>
<dbReference type="SMART" id="SM00481">
    <property type="entry name" value="POLIIIAc"/>
    <property type="match status" value="1"/>
</dbReference>
<evidence type="ECO:0000256" key="9">
    <source>
        <dbReference type="ARBA" id="ARBA00022932"/>
    </source>
</evidence>
<dbReference type="GO" id="GO:0003677">
    <property type="term" value="F:DNA binding"/>
    <property type="evidence" value="ECO:0007669"/>
    <property type="project" value="UniProtKB-UniRule"/>
</dbReference>
<evidence type="ECO:0000256" key="4">
    <source>
        <dbReference type="ARBA" id="ARBA00022695"/>
    </source>
</evidence>
<comment type="subcellular location">
    <subcellularLocation>
        <location evidence="11">Cytoplasm</location>
    </subcellularLocation>
</comment>
<dbReference type="Gene3D" id="3.30.1900.20">
    <property type="match status" value="2"/>
</dbReference>
<dbReference type="Proteomes" id="UP000501060">
    <property type="component" value="Chromosome"/>
</dbReference>
<evidence type="ECO:0000256" key="8">
    <source>
        <dbReference type="ARBA" id="ARBA00022839"/>
    </source>
</evidence>
<accession>A0A858U6I5</accession>
<comment type="similarity">
    <text evidence="11">Belongs to the DNA polymerase type-C family. PolC subfamily.</text>
</comment>
<proteinExistence type="inferred from homology"/>
<dbReference type="InterPro" id="IPR003141">
    <property type="entry name" value="Pol/His_phosphatase_N"/>
</dbReference>
<dbReference type="Gene3D" id="3.20.20.140">
    <property type="entry name" value="Metal-dependent hydrolases"/>
    <property type="match status" value="2"/>
</dbReference>
<dbReference type="NCBIfam" id="TIGR00573">
    <property type="entry name" value="dnaq"/>
    <property type="match status" value="1"/>
</dbReference>
<dbReference type="InterPro" id="IPR036397">
    <property type="entry name" value="RNaseH_sf"/>
</dbReference>
<dbReference type="Gene3D" id="6.10.140.1510">
    <property type="match status" value="1"/>
</dbReference>
<keyword evidence="6 11" id="KW-0540">Nuclease</keyword>
<evidence type="ECO:0000256" key="7">
    <source>
        <dbReference type="ARBA" id="ARBA00022801"/>
    </source>
</evidence>
<dbReference type="HAMAP" id="MF_00356">
    <property type="entry name" value="DNApol_PolC"/>
    <property type="match status" value="1"/>
</dbReference>
<dbReference type="Pfam" id="PF14579">
    <property type="entry name" value="HHH_6"/>
    <property type="match status" value="1"/>
</dbReference>
<dbReference type="InterPro" id="IPR012337">
    <property type="entry name" value="RNaseH-like_sf"/>
</dbReference>
<dbReference type="SUPFAM" id="SSF53098">
    <property type="entry name" value="Ribonuclease H-like"/>
    <property type="match status" value="1"/>
</dbReference>
<dbReference type="SMART" id="SM00479">
    <property type="entry name" value="EXOIII"/>
    <property type="match status" value="1"/>
</dbReference>
<dbReference type="InterPro" id="IPR006308">
    <property type="entry name" value="Pol_III_a_PolC-type_gram_pos"/>
</dbReference>
<dbReference type="CDD" id="cd06127">
    <property type="entry name" value="DEDDh"/>
    <property type="match status" value="1"/>
</dbReference>
<keyword evidence="15" id="KW-1185">Reference proteome</keyword>
<dbReference type="InterPro" id="IPR006054">
    <property type="entry name" value="DnaQ"/>
</dbReference>
<gene>
    <name evidence="11" type="primary">polC</name>
    <name evidence="14" type="ORF">HGG69_00850</name>
</gene>
<evidence type="ECO:0000313" key="14">
    <source>
        <dbReference type="EMBL" id="QJG66875.1"/>
    </source>
</evidence>
<reference evidence="14 15" key="1">
    <citation type="submission" date="2020-04" db="EMBL/GenBank/DDBJ databases">
        <title>Novel Mycoplasma species detected in Phocoena phocoena (harbor porpoise) from the USA.</title>
        <authorList>
            <person name="Volokhov D.V."/>
        </authorList>
    </citation>
    <scope>NUCLEOTIDE SEQUENCE [LARGE SCALE GENOMIC DNA]</scope>
    <source>
        <strain evidence="14 15">Phocoena C-264-GEN</strain>
    </source>
</reference>
<dbReference type="Gene3D" id="3.30.420.10">
    <property type="entry name" value="Ribonuclease H-like superfamily/Ribonuclease H"/>
    <property type="match status" value="1"/>
</dbReference>
<dbReference type="InterPro" id="IPR013520">
    <property type="entry name" value="Ribonucl_H"/>
</dbReference>
<sequence length="1430" mass="163773">MKSVFEKFCEKINFKLDSDFSHFEITRSEFITQQNLLEIDLTFDHHINIDKFKSFVFATKRFPNPLKFNIKVRFSKLDAETIFDYLVFGLSIHEPELLSFVSRINKKDVELIEGNTLVLKHAIKDILESCEKNKKTLVDTLEKVGYQNIKIALQLTEKDLYKIHKEFKQAHLNAAKNIINYKQNTEVNTPVVSSGVKRKYSKDAKEILLKDVDYTYETNLVIKGQITNLEHRQIKEDFSILQFIISDFTEAKIVKQINPDSVEFKNGDFVRVFGSTEMDNYLQTNVFKAKLIEKTEKLWRNKKDNSPKKRIELALRSNMSTQDGVVSPKEYLAAAEDLGYEAIALTDTDGVQGFPEFYNAAKKSSVKPIYGATVSVISKSNDVMFDFEECELKDKKYVVFDLETSGLSPIYNDIIEFGAVIVEHGQIIETHQFFVKPRKPISTWTTNFTKITNEDLDEKGISLEQAAYKIKEILSQGIAVAHNAKFDFGFTKELFRRYNIQNAKTPTLDTLNISRLLFPDIKRFRLSAISKKFDIFYDDSKAHRADQDAKVLSGVWMKMMLKLERDLNITNTIQLNTWMNDKYYAKKFSNEARILAKNQTGLKELFKIISKASTDDYYNGLKVFIEDLNNSSNLLIGTATHKSNFWDKVMTSRTEDIEEDIQIYDYIELPPISSFKHLIARGTVNEDDLKSMYHFVIELANKYNKTLVAVSDARYIDPVEKNIHNLYFFADGVGGAKHWLHDYKDKNLENYPLLDLKTTEEMIEEFKFLNDDQLVYEIVVENTHKIAEQIENVQVIKDSLYVPTFDDSSEKLTNLVYETAKQRYGDELPNIIKKRIDTELTPIIKYGYSVIYWISHKLVKASADDGYLVGSRGSVGSSLVANLAGITEVNPLNPHYLCSNCKYLEMFDSTPEISSGWDLPNKNCPKCNNELIKDGHSIPFETFLGFNADKVPDIDLNFSGEYQATIHNYVKEIFGDTHAFRAGTISTIADKTAYGFAKKYNEAITPEGEKGFSNAYLEFLASKSTGVKRTTGQHPGGIIIIPKEYDVEDFTPINYPANDTNSAWKTTHFDFTSIHDNVLKLDLLGHDDPTAIKMLQELTNIDPKSIPKSDPNVIELFSNSNAIGIKPEQIDERTGAKGIPEFGTQFVRRMLHSYKVKKFSDLISLSGLSHGTDVWTGNAEDLIKNMNLDLSQLVCCRDDIMQALIAKGVDSLLSFKIMEKVRKGKGLTSEEEQMLVDHNVPRWYIESLKKIKYMFPKAHATAYVIMAWRIAWFKVYYPLEYYATFFTTRSNDFDIKAMSSGKSSVDDKIIELKAKGRAATVKDKAIIQSLEIAQELYARGFKIKNVSINESLASRWQIDYKNNALIPPFNVLESMGQQVADSIVEARNEHHFLSIEDLTKRTKINSRILQFMRDLGIFDELDEDNRISLF</sequence>
<dbReference type="Pfam" id="PF17657">
    <property type="entry name" value="DNA_pol3_finger"/>
    <property type="match status" value="1"/>
</dbReference>
<dbReference type="Gene3D" id="1.10.150.870">
    <property type="match status" value="1"/>
</dbReference>
<evidence type="ECO:0000256" key="1">
    <source>
        <dbReference type="ARBA" id="ARBA00003452"/>
    </source>
</evidence>
<dbReference type="RefSeq" id="WP_169604926.1">
    <property type="nucleotide sequence ID" value="NZ_CP051481.1"/>
</dbReference>
<keyword evidence="7 11" id="KW-0378">Hydrolase</keyword>
<evidence type="ECO:0000256" key="3">
    <source>
        <dbReference type="ARBA" id="ARBA00022679"/>
    </source>
</evidence>
<dbReference type="Pfam" id="PF02811">
    <property type="entry name" value="PHP"/>
    <property type="match status" value="1"/>
</dbReference>
<dbReference type="FunFam" id="3.30.420.10:FF:000045">
    <property type="entry name" value="3'-5' exonuclease DinG"/>
    <property type="match status" value="1"/>
</dbReference>